<comment type="caution">
    <text evidence="6">The sequence shown here is derived from an EMBL/GenBank/DDBJ whole genome shotgun (WGS) entry which is preliminary data.</text>
</comment>
<evidence type="ECO:0000313" key="7">
    <source>
        <dbReference type="Proteomes" id="UP000053051"/>
    </source>
</evidence>
<dbReference type="PROSITE" id="PS51379">
    <property type="entry name" value="4FE4S_FER_2"/>
    <property type="match status" value="1"/>
</dbReference>
<evidence type="ECO:0000256" key="3">
    <source>
        <dbReference type="ARBA" id="ARBA00023014"/>
    </source>
</evidence>
<evidence type="ECO:0000256" key="2">
    <source>
        <dbReference type="ARBA" id="ARBA00023004"/>
    </source>
</evidence>
<keyword evidence="1 4" id="KW-0479">Metal-binding</keyword>
<sequence>MMDDFLVWQELKVKPSGLEPELGGYLRRAPERSGFEPELGGILRQMSIYVDEVACIGCRHCAHIAPNTFYMEPHHGRSRVMRQYGDIEDIIQEAIETCPVDCIYWVDYTRLNNLEEERNHQKINLAGCPA</sequence>
<gene>
    <name evidence="6" type="ORF">RINTHH_18490</name>
</gene>
<dbReference type="Proteomes" id="UP000053051">
    <property type="component" value="Unassembled WGS sequence"/>
</dbReference>
<keyword evidence="2 4" id="KW-0408">Iron</keyword>
<evidence type="ECO:0000256" key="4">
    <source>
        <dbReference type="RuleBase" id="RU368020"/>
    </source>
</evidence>
<reference evidence="7" key="2">
    <citation type="submission" date="2016-01" db="EMBL/GenBank/DDBJ databases">
        <title>Diatom-associated endosymboitic cyanobacterium lacks core nitrogen metabolism enzymes.</title>
        <authorList>
            <person name="Hilton J.A."/>
            <person name="Foster R.A."/>
            <person name="Tripp H.J."/>
            <person name="Carter B.J."/>
            <person name="Zehr J.P."/>
            <person name="Villareal T.A."/>
        </authorList>
    </citation>
    <scope>NUCLEOTIDE SEQUENCE [LARGE SCALE GENOMIC DNA]</scope>
    <source>
        <strain evidence="7">HH01</strain>
    </source>
</reference>
<evidence type="ECO:0000313" key="6">
    <source>
        <dbReference type="EMBL" id="CCH68004.1"/>
    </source>
</evidence>
<dbReference type="Gene3D" id="3.30.70.20">
    <property type="match status" value="1"/>
</dbReference>
<keyword evidence="7" id="KW-1185">Reference proteome</keyword>
<name>M1WTC4_9NOST</name>
<dbReference type="GO" id="GO:0051536">
    <property type="term" value="F:iron-sulfur cluster binding"/>
    <property type="evidence" value="ECO:0007669"/>
    <property type="project" value="UniProtKB-KW"/>
</dbReference>
<keyword evidence="4" id="KW-0249">Electron transport</keyword>
<dbReference type="SUPFAM" id="SSF54862">
    <property type="entry name" value="4Fe-4S ferredoxins"/>
    <property type="match status" value="1"/>
</dbReference>
<organism evidence="6 7">
    <name type="scientific">Richelia intracellularis HH01</name>
    <dbReference type="NCBI Taxonomy" id="1165094"/>
    <lineage>
        <taxon>Bacteria</taxon>
        <taxon>Bacillati</taxon>
        <taxon>Cyanobacteriota</taxon>
        <taxon>Cyanophyceae</taxon>
        <taxon>Nostocales</taxon>
        <taxon>Nostocaceae</taxon>
        <taxon>Richelia</taxon>
    </lineage>
</organism>
<evidence type="ECO:0000256" key="1">
    <source>
        <dbReference type="ARBA" id="ARBA00022723"/>
    </source>
</evidence>
<dbReference type="PANTHER" id="PTHR45295:SF1">
    <property type="entry name" value="CHAPERONE PROTEIN DNAJ C76, CHLOROPLASTIC"/>
    <property type="match status" value="1"/>
</dbReference>
<dbReference type="InterPro" id="IPR001080">
    <property type="entry name" value="3Fe4S_ferredoxin"/>
</dbReference>
<dbReference type="PANTHER" id="PTHR45295">
    <property type="entry name" value="CHAPERONE PROTEIN DNAJ C76, CHLOROPLASTIC"/>
    <property type="match status" value="1"/>
</dbReference>
<evidence type="ECO:0000259" key="5">
    <source>
        <dbReference type="PROSITE" id="PS51379"/>
    </source>
</evidence>
<comment type="function">
    <text evidence="4">Ferredoxins are iron-sulfur proteins that transfer electrons in a wide variety of metabolic reactions.</text>
</comment>
<accession>M1WTC4</accession>
<feature type="domain" description="4Fe-4S ferredoxin-type" evidence="5">
    <location>
        <begin position="46"/>
        <end position="74"/>
    </location>
</feature>
<protein>
    <recommendedName>
        <fullName evidence="4">Ferredoxin</fullName>
    </recommendedName>
</protein>
<proteinExistence type="predicted"/>
<dbReference type="InterPro" id="IPR017896">
    <property type="entry name" value="4Fe4S_Fe-S-bd"/>
</dbReference>
<dbReference type="GO" id="GO:0009055">
    <property type="term" value="F:electron transfer activity"/>
    <property type="evidence" value="ECO:0007669"/>
    <property type="project" value="UniProtKB-UniRule"/>
</dbReference>
<keyword evidence="3 4" id="KW-0411">Iron-sulfur</keyword>
<dbReference type="PRINTS" id="PR00352">
    <property type="entry name" value="3FE4SFRDOXIN"/>
</dbReference>
<dbReference type="EMBL" id="CAIY01000073">
    <property type="protein sequence ID" value="CCH68004.1"/>
    <property type="molecule type" value="Genomic_DNA"/>
</dbReference>
<dbReference type="GO" id="GO:0005506">
    <property type="term" value="F:iron ion binding"/>
    <property type="evidence" value="ECO:0007669"/>
    <property type="project" value="UniProtKB-UniRule"/>
</dbReference>
<dbReference type="AlphaFoldDB" id="M1WTC4"/>
<keyword evidence="4" id="KW-0813">Transport</keyword>
<dbReference type="STRING" id="1165094.RINTHH_18490"/>
<reference evidence="6 7" key="1">
    <citation type="submission" date="2012-05" db="EMBL/GenBank/DDBJ databases">
        <authorList>
            <person name="Hilton J."/>
        </authorList>
    </citation>
    <scope>NUCLEOTIDE SEQUENCE [LARGE SCALE GENOMIC DNA]</scope>
    <source>
        <strain evidence="6 7">HH01</strain>
    </source>
</reference>
<dbReference type="Pfam" id="PF13370">
    <property type="entry name" value="Fer4_13"/>
    <property type="match status" value="1"/>
</dbReference>